<dbReference type="SMART" id="SM00564">
    <property type="entry name" value="PQQ"/>
    <property type="match status" value="4"/>
</dbReference>
<dbReference type="InterPro" id="IPR011047">
    <property type="entry name" value="Quinoprotein_ADH-like_sf"/>
</dbReference>
<protein>
    <submittedName>
        <fullName evidence="2">Pyrrolo-quinoline quinone</fullName>
    </submittedName>
</protein>
<dbReference type="PANTHER" id="PTHR34512:SF30">
    <property type="entry name" value="OUTER MEMBRANE PROTEIN ASSEMBLY FACTOR BAMB"/>
    <property type="match status" value="1"/>
</dbReference>
<dbReference type="Gene3D" id="2.130.10.10">
    <property type="entry name" value="YVTN repeat-like/Quinoprotein amine dehydrogenase"/>
    <property type="match status" value="2"/>
</dbReference>
<name>A0A7C2K1A6_9PLAN</name>
<evidence type="ECO:0000313" key="2">
    <source>
        <dbReference type="EMBL" id="HEN16359.1"/>
    </source>
</evidence>
<dbReference type="EMBL" id="DSOK01000354">
    <property type="protein sequence ID" value="HEN16359.1"/>
    <property type="molecule type" value="Genomic_DNA"/>
</dbReference>
<comment type="caution">
    <text evidence="2">The sequence shown here is derived from an EMBL/GenBank/DDBJ whole genome shotgun (WGS) entry which is preliminary data.</text>
</comment>
<feature type="domain" description="Pyrrolo-quinoline quinone repeat" evidence="1">
    <location>
        <begin position="278"/>
        <end position="351"/>
    </location>
</feature>
<dbReference type="Pfam" id="PF13360">
    <property type="entry name" value="PQQ_2"/>
    <property type="match status" value="2"/>
</dbReference>
<gene>
    <name evidence="2" type="ORF">ENQ76_12930</name>
</gene>
<dbReference type="AlphaFoldDB" id="A0A7C2K1A6"/>
<accession>A0A7C2K1A6</accession>
<feature type="domain" description="Pyrrolo-quinoline quinone repeat" evidence="1">
    <location>
        <begin position="78"/>
        <end position="262"/>
    </location>
</feature>
<proteinExistence type="predicted"/>
<evidence type="ECO:0000259" key="1">
    <source>
        <dbReference type="Pfam" id="PF13360"/>
    </source>
</evidence>
<dbReference type="InterPro" id="IPR015943">
    <property type="entry name" value="WD40/YVTN_repeat-like_dom_sf"/>
</dbReference>
<dbReference type="InterPro" id="IPR002372">
    <property type="entry name" value="PQQ_rpt_dom"/>
</dbReference>
<organism evidence="2">
    <name type="scientific">Schlesneria paludicola</name>
    <dbReference type="NCBI Taxonomy" id="360056"/>
    <lineage>
        <taxon>Bacteria</taxon>
        <taxon>Pseudomonadati</taxon>
        <taxon>Planctomycetota</taxon>
        <taxon>Planctomycetia</taxon>
        <taxon>Planctomycetales</taxon>
        <taxon>Planctomycetaceae</taxon>
        <taxon>Schlesneria</taxon>
    </lineage>
</organism>
<sequence>MGLALILTATLANAGDWRQFRGTAATGIGESGPSASAAGTLEVAWSADLEGRGLSSPIVVGNKVFVSSSGGYRQDRLKVTCFAADSGELLWDRQFRATGRTTTHPKTCVAAATPVSDGERVFALYSSDDLLCVDLDGNLLWTRGLMLDYPNASNSLGMASSPLLVAGTLVVPLESDSQSVAVGIDPATGLTKWSIERPKRANWTSPVILPGKTPDDDLVLLQSSAGLAAVRPGNGEVIWRYTDGASTIPSSVVAGNTVYVPSHGISALQVSPGSANPELLWRVERLAPNTASPVYYGDKLYVLNRANVLLCVDPQTGNTDWQLRLEGPFSASPVAASGHLYFVNEAGLVQVVRLADEGEVVTTVDLGQTVLGTPSVAQQAVFVRSDGKVWKLAGK</sequence>
<reference evidence="2" key="1">
    <citation type="journal article" date="2020" name="mSystems">
        <title>Genome- and Community-Level Interaction Insights into Carbon Utilization and Element Cycling Functions of Hydrothermarchaeota in Hydrothermal Sediment.</title>
        <authorList>
            <person name="Zhou Z."/>
            <person name="Liu Y."/>
            <person name="Xu W."/>
            <person name="Pan J."/>
            <person name="Luo Z.H."/>
            <person name="Li M."/>
        </authorList>
    </citation>
    <scope>NUCLEOTIDE SEQUENCE [LARGE SCALE GENOMIC DNA]</scope>
    <source>
        <strain evidence="2">SpSt-339</strain>
    </source>
</reference>
<dbReference type="SUPFAM" id="SSF50998">
    <property type="entry name" value="Quinoprotein alcohol dehydrogenase-like"/>
    <property type="match status" value="1"/>
</dbReference>
<dbReference type="InterPro" id="IPR018391">
    <property type="entry name" value="PQQ_b-propeller_rpt"/>
</dbReference>
<dbReference type="PANTHER" id="PTHR34512">
    <property type="entry name" value="CELL SURFACE PROTEIN"/>
    <property type="match status" value="1"/>
</dbReference>